<keyword evidence="1" id="KW-0812">Transmembrane</keyword>
<dbReference type="Gene3D" id="3.60.10.10">
    <property type="entry name" value="Endonuclease/exonuclease/phosphatase"/>
    <property type="match status" value="1"/>
</dbReference>
<evidence type="ECO:0008006" key="3">
    <source>
        <dbReference type="Google" id="ProtNLM"/>
    </source>
</evidence>
<dbReference type="PANTHER" id="PTHR33710">
    <property type="entry name" value="BNAC02G09200D PROTEIN"/>
    <property type="match status" value="1"/>
</dbReference>
<comment type="caution">
    <text evidence="2">The sequence shown here is derived from an EMBL/GenBank/DDBJ whole genome shotgun (WGS) entry which is preliminary data.</text>
</comment>
<accession>A0A699UCA2</accession>
<protein>
    <recommendedName>
        <fullName evidence="3">RNA-directed DNA polymerase, eukaryota</fullName>
    </recommendedName>
</protein>
<dbReference type="EMBL" id="BKCJ011299684">
    <property type="protein sequence ID" value="GFD17354.1"/>
    <property type="molecule type" value="Genomic_DNA"/>
</dbReference>
<feature type="transmembrane region" description="Helical" evidence="1">
    <location>
        <begin position="12"/>
        <end position="31"/>
    </location>
</feature>
<evidence type="ECO:0000256" key="1">
    <source>
        <dbReference type="SAM" id="Phobius"/>
    </source>
</evidence>
<evidence type="ECO:0000313" key="2">
    <source>
        <dbReference type="EMBL" id="GFD17354.1"/>
    </source>
</evidence>
<keyword evidence="1" id="KW-0472">Membrane</keyword>
<dbReference type="SUPFAM" id="SSF56219">
    <property type="entry name" value="DNase I-like"/>
    <property type="match status" value="1"/>
</dbReference>
<keyword evidence="1" id="KW-1133">Transmembrane helix</keyword>
<proteinExistence type="predicted"/>
<dbReference type="InterPro" id="IPR036691">
    <property type="entry name" value="Endo/exonu/phosph_ase_sf"/>
</dbReference>
<dbReference type="PANTHER" id="PTHR33710:SF71">
    <property type="entry name" value="ENDONUCLEASE_EXONUCLEASE_PHOSPHATASE DOMAIN-CONTAINING PROTEIN"/>
    <property type="match status" value="1"/>
</dbReference>
<reference evidence="2" key="1">
    <citation type="journal article" date="2019" name="Sci. Rep.">
        <title>Draft genome of Tanacetum cinerariifolium, the natural source of mosquito coil.</title>
        <authorList>
            <person name="Yamashiro T."/>
            <person name="Shiraishi A."/>
            <person name="Satake H."/>
            <person name="Nakayama K."/>
        </authorList>
    </citation>
    <scope>NUCLEOTIDE SEQUENCE</scope>
</reference>
<gene>
    <name evidence="2" type="ORF">Tci_889323</name>
</gene>
<dbReference type="AlphaFoldDB" id="A0A699UCA2"/>
<feature type="non-terminal residue" evidence="2">
    <location>
        <position position="177"/>
    </location>
</feature>
<name>A0A699UCA2_TANCI</name>
<sequence length="177" mass="19527">MLKKGTYPGSVIVFLVIGVGLLTVPLDLVVMHCFVDPVNGDSGFFCSFVYASVNTVDRRCLWKSLNIFKGIVKDMPWTILGDFNVCLDPSKRSCGSSKFTTAMADFRDCVEEIEVDDIAMTGLRFTWNKKPGREGGLLKKLDRVLGNSSFVSSFPSSFAHFLPYMLSDHSPAVIAIP</sequence>
<organism evidence="2">
    <name type="scientific">Tanacetum cinerariifolium</name>
    <name type="common">Dalmatian daisy</name>
    <name type="synonym">Chrysanthemum cinerariifolium</name>
    <dbReference type="NCBI Taxonomy" id="118510"/>
    <lineage>
        <taxon>Eukaryota</taxon>
        <taxon>Viridiplantae</taxon>
        <taxon>Streptophyta</taxon>
        <taxon>Embryophyta</taxon>
        <taxon>Tracheophyta</taxon>
        <taxon>Spermatophyta</taxon>
        <taxon>Magnoliopsida</taxon>
        <taxon>eudicotyledons</taxon>
        <taxon>Gunneridae</taxon>
        <taxon>Pentapetalae</taxon>
        <taxon>asterids</taxon>
        <taxon>campanulids</taxon>
        <taxon>Asterales</taxon>
        <taxon>Asteraceae</taxon>
        <taxon>Asteroideae</taxon>
        <taxon>Anthemideae</taxon>
        <taxon>Anthemidinae</taxon>
        <taxon>Tanacetum</taxon>
    </lineage>
</organism>